<name>B9XEH7_PEDPL</name>
<feature type="transmembrane region" description="Helical" evidence="5">
    <location>
        <begin position="113"/>
        <end position="144"/>
    </location>
</feature>
<dbReference type="InterPro" id="IPR036259">
    <property type="entry name" value="MFS_trans_sf"/>
</dbReference>
<feature type="transmembrane region" description="Helical" evidence="5">
    <location>
        <begin position="83"/>
        <end position="101"/>
    </location>
</feature>
<feature type="transmembrane region" description="Helical" evidence="5">
    <location>
        <begin position="44"/>
        <end position="62"/>
    </location>
</feature>
<gene>
    <name evidence="7" type="ORF">Cflav_PD4731</name>
</gene>
<feature type="transmembrane region" description="Helical" evidence="5">
    <location>
        <begin position="302"/>
        <end position="322"/>
    </location>
</feature>
<feature type="transmembrane region" description="Helical" evidence="5">
    <location>
        <begin position="390"/>
        <end position="412"/>
    </location>
</feature>
<proteinExistence type="predicted"/>
<accession>B9XEH7</accession>
<keyword evidence="2 5" id="KW-0812">Transmembrane</keyword>
<evidence type="ECO:0000256" key="2">
    <source>
        <dbReference type="ARBA" id="ARBA00022692"/>
    </source>
</evidence>
<dbReference type="GO" id="GO:0005886">
    <property type="term" value="C:plasma membrane"/>
    <property type="evidence" value="ECO:0007669"/>
    <property type="project" value="TreeGrafter"/>
</dbReference>
<dbReference type="AlphaFoldDB" id="B9XEH7"/>
<dbReference type="GO" id="GO:0035435">
    <property type="term" value="P:phosphate ion transmembrane transport"/>
    <property type="evidence" value="ECO:0007669"/>
    <property type="project" value="TreeGrafter"/>
</dbReference>
<dbReference type="Gene3D" id="1.20.1250.20">
    <property type="entry name" value="MFS general substrate transporter like domains"/>
    <property type="match status" value="2"/>
</dbReference>
<keyword evidence="4 5" id="KW-0472">Membrane</keyword>
<sequence length="459" mass="49382">MIETAPIETVRPRKRSVFDIFKPAPPAKVMLTNPAEIQQQFPLWQRRILVSSLIGYACFYLVRKNIGIAMPVLEKDLHITKSDLGLFLSSHGVLYGLSKFANGFIADRANARALMVVALVLSALVNVFFGLSSAVLVLGLLWLVNGWFQGMGFPPCARLMTHWFSPKELATKMSIWNTSHSIGAGVVVVLCGYLAHYSWRLCFLVPAALAMLGATYLALTLRDTPRSLGLPEVAGSEMEGDEKAEQSSTEFKKFLKKQVFGNPYIWLISGANFFVYMVRYAVLDWGATMLKEAKGIELAHAGWMLFGFEVSGVIGMLLGGWLTDKVFGGRGARTCLFCMMLAGLAVWGFWKLAGNSAVASTGFLCAAGFFIYAPQALVGIMAANLGTKRAAATAAGLTGLFGYLSTVASGWGLGRLVQTQGWNAGLAVLVGASLIGATLFALAWNAAPSGYAQARSGKA</sequence>
<evidence type="ECO:0000256" key="1">
    <source>
        <dbReference type="ARBA" id="ARBA00004127"/>
    </source>
</evidence>
<keyword evidence="3 5" id="KW-1133">Transmembrane helix</keyword>
<feature type="transmembrane region" description="Helical" evidence="5">
    <location>
        <begin position="201"/>
        <end position="219"/>
    </location>
</feature>
<dbReference type="SUPFAM" id="SSF103473">
    <property type="entry name" value="MFS general substrate transporter"/>
    <property type="match status" value="1"/>
</dbReference>
<dbReference type="GO" id="GO:0012505">
    <property type="term" value="C:endomembrane system"/>
    <property type="evidence" value="ECO:0007669"/>
    <property type="project" value="UniProtKB-SubCell"/>
</dbReference>
<evidence type="ECO:0000313" key="7">
    <source>
        <dbReference type="EMBL" id="EEF61691.1"/>
    </source>
</evidence>
<feature type="domain" description="Major facilitator superfamily (MFS) profile" evidence="6">
    <location>
        <begin position="48"/>
        <end position="448"/>
    </location>
</feature>
<dbReference type="GO" id="GO:0061513">
    <property type="term" value="F:glucose 6-phosphate:phosphate antiporter activity"/>
    <property type="evidence" value="ECO:0007669"/>
    <property type="project" value="TreeGrafter"/>
</dbReference>
<dbReference type="Proteomes" id="UP000003688">
    <property type="component" value="Unassembled WGS sequence"/>
</dbReference>
<dbReference type="RefSeq" id="WP_007414225.1">
    <property type="nucleotide sequence ID" value="NZ_ABOX02000008.1"/>
</dbReference>
<dbReference type="PANTHER" id="PTHR43826">
    <property type="entry name" value="GLUCOSE-6-PHOSPHATE EXCHANGER SLC37A4"/>
    <property type="match status" value="1"/>
</dbReference>
<dbReference type="PIRSF" id="PIRSF002808">
    <property type="entry name" value="Hexose_phosphate_transp"/>
    <property type="match status" value="1"/>
</dbReference>
<dbReference type="Pfam" id="PF07690">
    <property type="entry name" value="MFS_1"/>
    <property type="match status" value="1"/>
</dbReference>
<dbReference type="InterPro" id="IPR000849">
    <property type="entry name" value="Sugar_P_transporter"/>
</dbReference>
<evidence type="ECO:0000256" key="5">
    <source>
        <dbReference type="SAM" id="Phobius"/>
    </source>
</evidence>
<evidence type="ECO:0000259" key="6">
    <source>
        <dbReference type="PROSITE" id="PS50850"/>
    </source>
</evidence>
<feature type="transmembrane region" description="Helical" evidence="5">
    <location>
        <begin position="334"/>
        <end position="350"/>
    </location>
</feature>
<comment type="caution">
    <text evidence="7">The sequence shown here is derived from an EMBL/GenBank/DDBJ whole genome shotgun (WGS) entry which is preliminary data.</text>
</comment>
<dbReference type="PROSITE" id="PS50850">
    <property type="entry name" value="MFS"/>
    <property type="match status" value="1"/>
</dbReference>
<dbReference type="STRING" id="320771.Cflav_PD4731"/>
<keyword evidence="8" id="KW-1185">Reference proteome</keyword>
<dbReference type="InterPro" id="IPR051337">
    <property type="entry name" value="OPA_Antiporter"/>
</dbReference>
<feature type="transmembrane region" description="Helical" evidence="5">
    <location>
        <begin position="424"/>
        <end position="447"/>
    </location>
</feature>
<dbReference type="InterPro" id="IPR011701">
    <property type="entry name" value="MFS"/>
</dbReference>
<evidence type="ECO:0000256" key="4">
    <source>
        <dbReference type="ARBA" id="ARBA00023136"/>
    </source>
</evidence>
<reference evidence="7 8" key="1">
    <citation type="journal article" date="2011" name="J. Bacteriol.">
        <title>Genome sequence of 'Pedosphaera parvula' Ellin514, an aerobic Verrucomicrobial isolate from pasture soil.</title>
        <authorList>
            <person name="Kant R."/>
            <person name="van Passel M.W."/>
            <person name="Sangwan P."/>
            <person name="Palva A."/>
            <person name="Lucas S."/>
            <person name="Copeland A."/>
            <person name="Lapidus A."/>
            <person name="Glavina Del Rio T."/>
            <person name="Dalin E."/>
            <person name="Tice H."/>
            <person name="Bruce D."/>
            <person name="Goodwin L."/>
            <person name="Pitluck S."/>
            <person name="Chertkov O."/>
            <person name="Larimer F.W."/>
            <person name="Land M.L."/>
            <person name="Hauser L."/>
            <person name="Brettin T.S."/>
            <person name="Detter J.C."/>
            <person name="Han S."/>
            <person name="de Vos W.M."/>
            <person name="Janssen P.H."/>
            <person name="Smidt H."/>
        </authorList>
    </citation>
    <scope>NUCLEOTIDE SEQUENCE [LARGE SCALE GENOMIC DNA]</scope>
    <source>
        <strain evidence="7 8">Ellin514</strain>
    </source>
</reference>
<organism evidence="7 8">
    <name type="scientific">Pedosphaera parvula (strain Ellin514)</name>
    <dbReference type="NCBI Taxonomy" id="320771"/>
    <lineage>
        <taxon>Bacteria</taxon>
        <taxon>Pseudomonadati</taxon>
        <taxon>Verrucomicrobiota</taxon>
        <taxon>Pedosphaerae</taxon>
        <taxon>Pedosphaerales</taxon>
        <taxon>Pedosphaeraceae</taxon>
        <taxon>Pedosphaera</taxon>
    </lineage>
</organism>
<protein>
    <submittedName>
        <fullName evidence="7">Major facilitator superfamily MFS_1</fullName>
    </submittedName>
</protein>
<dbReference type="EMBL" id="ABOX02000008">
    <property type="protein sequence ID" value="EEF61691.1"/>
    <property type="molecule type" value="Genomic_DNA"/>
</dbReference>
<feature type="transmembrane region" description="Helical" evidence="5">
    <location>
        <begin position="356"/>
        <end position="378"/>
    </location>
</feature>
<evidence type="ECO:0000313" key="8">
    <source>
        <dbReference type="Proteomes" id="UP000003688"/>
    </source>
</evidence>
<comment type="subcellular location">
    <subcellularLocation>
        <location evidence="1">Endomembrane system</location>
        <topology evidence="1">Multi-pass membrane protein</topology>
    </subcellularLocation>
</comment>
<feature type="transmembrane region" description="Helical" evidence="5">
    <location>
        <begin position="264"/>
        <end position="282"/>
    </location>
</feature>
<dbReference type="InterPro" id="IPR020846">
    <property type="entry name" value="MFS_dom"/>
</dbReference>
<dbReference type="PANTHER" id="PTHR43826:SF3">
    <property type="entry name" value="GLUCOSE-6-PHOSPHATE EXCHANGER SLC37A4"/>
    <property type="match status" value="1"/>
</dbReference>
<evidence type="ECO:0000256" key="3">
    <source>
        <dbReference type="ARBA" id="ARBA00022989"/>
    </source>
</evidence>
<feature type="transmembrane region" description="Helical" evidence="5">
    <location>
        <begin position="175"/>
        <end position="195"/>
    </location>
</feature>